<dbReference type="OrthoDB" id="3934656at2759"/>
<dbReference type="PANTHER" id="PTHR24301">
    <property type="entry name" value="THROMBOXANE-A SYNTHASE"/>
    <property type="match status" value="1"/>
</dbReference>
<dbReference type="Pfam" id="PF00067">
    <property type="entry name" value="p450"/>
    <property type="match status" value="1"/>
</dbReference>
<feature type="binding site" description="axial binding residue" evidence="1">
    <location>
        <position position="444"/>
    </location>
    <ligand>
        <name>heme</name>
        <dbReference type="ChEBI" id="CHEBI:30413"/>
    </ligand>
    <ligandPart>
        <name>Fe</name>
        <dbReference type="ChEBI" id="CHEBI:18248"/>
    </ligandPart>
</feature>
<dbReference type="Gene3D" id="1.10.630.10">
    <property type="entry name" value="Cytochrome P450"/>
    <property type="match status" value="1"/>
</dbReference>
<keyword evidence="1" id="KW-0349">Heme</keyword>
<keyword evidence="1" id="KW-0479">Metal-binding</keyword>
<dbReference type="PRINTS" id="PR00463">
    <property type="entry name" value="EP450I"/>
</dbReference>
<evidence type="ECO:0000256" key="1">
    <source>
        <dbReference type="PIRSR" id="PIRSR602401-1"/>
    </source>
</evidence>
<dbReference type="AlphaFoldDB" id="A0A9N9EH77"/>
<dbReference type="PANTHER" id="PTHR24301:SF2">
    <property type="entry name" value="THROMBOXANE-A SYNTHASE"/>
    <property type="match status" value="1"/>
</dbReference>
<dbReference type="CDD" id="cd00302">
    <property type="entry name" value="cytochrome_P450"/>
    <property type="match status" value="1"/>
</dbReference>
<dbReference type="GO" id="GO:0020037">
    <property type="term" value="F:heme binding"/>
    <property type="evidence" value="ECO:0007669"/>
    <property type="project" value="InterPro"/>
</dbReference>
<organism evidence="2 3">
    <name type="scientific">Cetraspora pellucida</name>
    <dbReference type="NCBI Taxonomy" id="1433469"/>
    <lineage>
        <taxon>Eukaryota</taxon>
        <taxon>Fungi</taxon>
        <taxon>Fungi incertae sedis</taxon>
        <taxon>Mucoromycota</taxon>
        <taxon>Glomeromycotina</taxon>
        <taxon>Glomeromycetes</taxon>
        <taxon>Diversisporales</taxon>
        <taxon>Gigasporaceae</taxon>
        <taxon>Cetraspora</taxon>
    </lineage>
</organism>
<evidence type="ECO:0000313" key="2">
    <source>
        <dbReference type="EMBL" id="CAG8674911.1"/>
    </source>
</evidence>
<dbReference type="GO" id="GO:0004497">
    <property type="term" value="F:monooxygenase activity"/>
    <property type="evidence" value="ECO:0007669"/>
    <property type="project" value="InterPro"/>
</dbReference>
<proteinExistence type="predicted"/>
<sequence>MVNRFTRPNPLPGPLPLPFIGNLLNFTDVRLFYENCQKKYGDVCEISLAGLNYVILSRPEYIEKILSPTSFIVKTPQLQGLEELGFYNRGVAFNEDYKSWSYNRRFFSRALLGLKFMNLTITSTNKLYEEMKMDFSAWFHAFMNDLVSILTVGERTYSIASYYNTQSTIKSKYLNTLIEDGDRFVKRIVKLSKDLLFFVYIGPTLRHYFPIYRIRSYFMLKNRDCVFETLDNMIKKRRKEIEEMPIGAEMKTDMLTSLIIANTIRGDANVEMLDDEMPIPMSDSMTGPMSDDMIRGDLLDAYSGGTDAIANAFCFITYYLCKNPHVKQKMLLEIDSIFPKGSNKSYVSDEDLPKLKYCKAIIKETFRIMPVVVLTPRQLAEDCELAGYKLPAGTQMFLNFLGANFHPKVWTYPEVFNPDRFYNEEDIKVDAKYLPIFGGNLRLCPGRRLTITALLLLLALVYKNYDIELVNFNEPLKLFMGGILNCKELKVRISPRN</sequence>
<accession>A0A9N9EH77</accession>
<comment type="caution">
    <text evidence="2">The sequence shown here is derived from an EMBL/GenBank/DDBJ whole genome shotgun (WGS) entry which is preliminary data.</text>
</comment>
<dbReference type="GO" id="GO:0005506">
    <property type="term" value="F:iron ion binding"/>
    <property type="evidence" value="ECO:0007669"/>
    <property type="project" value="InterPro"/>
</dbReference>
<gene>
    <name evidence="2" type="ORF">CPELLU_LOCUS10471</name>
</gene>
<protein>
    <submittedName>
        <fullName evidence="2">15415_t:CDS:1</fullName>
    </submittedName>
</protein>
<name>A0A9N9EH77_9GLOM</name>
<reference evidence="2" key="1">
    <citation type="submission" date="2021-06" db="EMBL/GenBank/DDBJ databases">
        <authorList>
            <person name="Kallberg Y."/>
            <person name="Tangrot J."/>
            <person name="Rosling A."/>
        </authorList>
    </citation>
    <scope>NUCLEOTIDE SEQUENCE</scope>
    <source>
        <strain evidence="2">FL966</strain>
    </source>
</reference>
<dbReference type="SUPFAM" id="SSF48264">
    <property type="entry name" value="Cytochrome P450"/>
    <property type="match status" value="1"/>
</dbReference>
<dbReference type="EMBL" id="CAJVQA010008637">
    <property type="protein sequence ID" value="CAG8674911.1"/>
    <property type="molecule type" value="Genomic_DNA"/>
</dbReference>
<keyword evidence="1" id="KW-0408">Iron</keyword>
<dbReference type="GO" id="GO:0016705">
    <property type="term" value="F:oxidoreductase activity, acting on paired donors, with incorporation or reduction of molecular oxygen"/>
    <property type="evidence" value="ECO:0007669"/>
    <property type="project" value="InterPro"/>
</dbReference>
<dbReference type="Proteomes" id="UP000789759">
    <property type="component" value="Unassembled WGS sequence"/>
</dbReference>
<dbReference type="InterPro" id="IPR001128">
    <property type="entry name" value="Cyt_P450"/>
</dbReference>
<comment type="cofactor">
    <cofactor evidence="1">
        <name>heme</name>
        <dbReference type="ChEBI" id="CHEBI:30413"/>
    </cofactor>
</comment>
<dbReference type="InterPro" id="IPR002401">
    <property type="entry name" value="Cyt_P450_E_grp-I"/>
</dbReference>
<keyword evidence="3" id="KW-1185">Reference proteome</keyword>
<evidence type="ECO:0000313" key="3">
    <source>
        <dbReference type="Proteomes" id="UP000789759"/>
    </source>
</evidence>
<dbReference type="InterPro" id="IPR036396">
    <property type="entry name" value="Cyt_P450_sf"/>
</dbReference>